<comment type="catalytic activity">
    <reaction evidence="11 12">
        <text>uridine(1498) in 16S rRNA + S-adenosyl-L-methionine = N(3)-methyluridine(1498) in 16S rRNA + S-adenosyl-L-homocysteine + H(+)</text>
        <dbReference type="Rhea" id="RHEA:42920"/>
        <dbReference type="Rhea" id="RHEA-COMP:10283"/>
        <dbReference type="Rhea" id="RHEA-COMP:10284"/>
        <dbReference type="ChEBI" id="CHEBI:15378"/>
        <dbReference type="ChEBI" id="CHEBI:57856"/>
        <dbReference type="ChEBI" id="CHEBI:59789"/>
        <dbReference type="ChEBI" id="CHEBI:65315"/>
        <dbReference type="ChEBI" id="CHEBI:74502"/>
        <dbReference type="EC" id="2.1.1.193"/>
    </reaction>
</comment>
<comment type="function">
    <text evidence="10 12">Specifically methylates the N3 position of the uracil ring of uridine 1498 (m3U1498) in 16S rRNA. Acts on the fully assembled 30S ribosomal subunit.</text>
</comment>
<dbReference type="InterPro" id="IPR015947">
    <property type="entry name" value="PUA-like_sf"/>
</dbReference>
<evidence type="ECO:0000256" key="1">
    <source>
        <dbReference type="ARBA" id="ARBA00004496"/>
    </source>
</evidence>
<dbReference type="Pfam" id="PF20260">
    <property type="entry name" value="PUA_4"/>
    <property type="match status" value="1"/>
</dbReference>
<keyword evidence="5 12" id="KW-0963">Cytoplasm</keyword>
<dbReference type="SUPFAM" id="SSF75217">
    <property type="entry name" value="alpha/beta knot"/>
    <property type="match status" value="1"/>
</dbReference>
<dbReference type="GO" id="GO:0005737">
    <property type="term" value="C:cytoplasm"/>
    <property type="evidence" value="ECO:0007669"/>
    <property type="project" value="UniProtKB-SubCell"/>
</dbReference>
<dbReference type="NCBIfam" id="TIGR00046">
    <property type="entry name" value="RsmE family RNA methyltransferase"/>
    <property type="match status" value="1"/>
</dbReference>
<dbReference type="GO" id="GO:0070475">
    <property type="term" value="P:rRNA base methylation"/>
    <property type="evidence" value="ECO:0007669"/>
    <property type="project" value="TreeGrafter"/>
</dbReference>
<feature type="domain" description="Ribosomal RNA small subunit methyltransferase E methyltransferase" evidence="13">
    <location>
        <begin position="74"/>
        <end position="236"/>
    </location>
</feature>
<dbReference type="InterPro" id="IPR006700">
    <property type="entry name" value="RsmE"/>
</dbReference>
<evidence type="ECO:0000256" key="10">
    <source>
        <dbReference type="ARBA" id="ARBA00025699"/>
    </source>
</evidence>
<dbReference type="PANTHER" id="PTHR30027:SF3">
    <property type="entry name" value="16S RRNA (URACIL(1498)-N(3))-METHYLTRANSFERASE"/>
    <property type="match status" value="1"/>
</dbReference>
<evidence type="ECO:0000256" key="2">
    <source>
        <dbReference type="ARBA" id="ARBA00005528"/>
    </source>
</evidence>
<dbReference type="EC" id="2.1.1.193" evidence="3 12"/>
<evidence type="ECO:0000256" key="7">
    <source>
        <dbReference type="ARBA" id="ARBA00022603"/>
    </source>
</evidence>
<dbReference type="AlphaFoldDB" id="A0A2N0UIS1"/>
<evidence type="ECO:0000256" key="3">
    <source>
        <dbReference type="ARBA" id="ARBA00012328"/>
    </source>
</evidence>
<dbReference type="RefSeq" id="WP_101029663.1">
    <property type="nucleotide sequence ID" value="NZ_CABMMZ010000073.1"/>
</dbReference>
<dbReference type="SUPFAM" id="SSF88697">
    <property type="entry name" value="PUA domain-like"/>
    <property type="match status" value="1"/>
</dbReference>
<dbReference type="Pfam" id="PF04452">
    <property type="entry name" value="Methyltrans_RNA"/>
    <property type="match status" value="1"/>
</dbReference>
<keyword evidence="8 12" id="KW-0808">Transferase</keyword>
<evidence type="ECO:0000256" key="11">
    <source>
        <dbReference type="ARBA" id="ARBA00047944"/>
    </source>
</evidence>
<evidence type="ECO:0000313" key="15">
    <source>
        <dbReference type="EMBL" id="PKD26879.1"/>
    </source>
</evidence>
<evidence type="ECO:0000313" key="16">
    <source>
        <dbReference type="Proteomes" id="UP000233425"/>
    </source>
</evidence>
<evidence type="ECO:0000256" key="4">
    <source>
        <dbReference type="ARBA" id="ARBA00013673"/>
    </source>
</evidence>
<comment type="subcellular location">
    <subcellularLocation>
        <location evidence="1 12">Cytoplasm</location>
    </subcellularLocation>
</comment>
<evidence type="ECO:0000256" key="12">
    <source>
        <dbReference type="PIRNR" id="PIRNR015601"/>
    </source>
</evidence>
<organism evidence="15 16">
    <name type="scientific">Ruminococcus bromii</name>
    <dbReference type="NCBI Taxonomy" id="40518"/>
    <lineage>
        <taxon>Bacteria</taxon>
        <taxon>Bacillati</taxon>
        <taxon>Bacillota</taxon>
        <taxon>Clostridia</taxon>
        <taxon>Eubacteriales</taxon>
        <taxon>Oscillospiraceae</taxon>
        <taxon>Ruminococcus</taxon>
    </lineage>
</organism>
<evidence type="ECO:0000259" key="14">
    <source>
        <dbReference type="Pfam" id="PF20260"/>
    </source>
</evidence>
<sequence length="244" mass="27107">MAWFFTEENISGNNYTLVGESAKHISKVLRMRTGEDITLVSPDKTQYECKISLITQGEVTVDIISQKPCENEPDVFVTLYQALPKGDKMDFIVQKCTELGISRIVPMISARCVSRPDEKSLKKKCERWQKIALQAAMQSRRGIIPEVTPCISFKEAAEQTKQNEKTVFFYEMGGESVRKILNGTKPKTVGMFIGSEGGFEQSEVDSVTAIGGQTATLGKRILRAETAPLAALSIIMYETDNFSS</sequence>
<dbReference type="InterPro" id="IPR029028">
    <property type="entry name" value="Alpha/beta_knot_MTases"/>
</dbReference>
<proteinExistence type="inferred from homology"/>
<evidence type="ECO:0000256" key="9">
    <source>
        <dbReference type="ARBA" id="ARBA00022691"/>
    </source>
</evidence>
<dbReference type="Gene3D" id="3.40.1280.10">
    <property type="match status" value="1"/>
</dbReference>
<dbReference type="PIRSF" id="PIRSF015601">
    <property type="entry name" value="MTase_slr0722"/>
    <property type="match status" value="1"/>
</dbReference>
<keyword evidence="6 12" id="KW-0698">rRNA processing</keyword>
<feature type="domain" description="Ribosomal RNA small subunit methyltransferase E PUA-like" evidence="14">
    <location>
        <begin position="19"/>
        <end position="63"/>
    </location>
</feature>
<dbReference type="NCBIfam" id="NF008692">
    <property type="entry name" value="PRK11713.1-5"/>
    <property type="match status" value="1"/>
</dbReference>
<dbReference type="CDD" id="cd18084">
    <property type="entry name" value="RsmE-like"/>
    <property type="match status" value="1"/>
</dbReference>
<keyword evidence="9 12" id="KW-0949">S-adenosyl-L-methionine</keyword>
<dbReference type="EMBL" id="NNSR01000073">
    <property type="protein sequence ID" value="PKD26879.1"/>
    <property type="molecule type" value="Genomic_DNA"/>
</dbReference>
<reference evidence="15" key="1">
    <citation type="journal article" date="2018" name="Environ. Microbiol.">
        <title>Sporulation capability and amylosome conservation among diverse human colonic and rumen isolates of the keystone starch-degrader Ruminococcus bromii.</title>
        <authorList>
            <person name="Mukhopadhya I."/>
            <person name="Morais S."/>
            <person name="Laverde-Gomez J."/>
            <person name="Sheridan P.O."/>
            <person name="Walker A.W."/>
            <person name="Kelly W."/>
            <person name="Klieve A.V."/>
            <person name="Ouwerkerk D."/>
            <person name="Duncan S.H."/>
            <person name="Louis P."/>
            <person name="Koropatkin N."/>
            <person name="Cockburn D."/>
            <person name="Kibler R."/>
            <person name="Cooper P.J."/>
            <person name="Sandoval C."/>
            <person name="Crost E."/>
            <person name="Juge N."/>
            <person name="Bayer E.A."/>
            <person name="Flint H.J."/>
        </authorList>
    </citation>
    <scope>NUCLEOTIDE SEQUENCE [LARGE SCALE GENOMIC DNA]</scope>
    <source>
        <strain evidence="15">ATCC 27255</strain>
    </source>
</reference>
<comment type="caution">
    <text evidence="15">The sequence shown here is derived from an EMBL/GenBank/DDBJ whole genome shotgun (WGS) entry which is preliminary data.</text>
</comment>
<name>A0A2N0UIS1_9FIRM</name>
<dbReference type="InterPro" id="IPR046886">
    <property type="entry name" value="RsmE_MTase_dom"/>
</dbReference>
<comment type="similarity">
    <text evidence="2 12">Belongs to the RNA methyltransferase RsmE family.</text>
</comment>
<evidence type="ECO:0000256" key="6">
    <source>
        <dbReference type="ARBA" id="ARBA00022552"/>
    </source>
</evidence>
<keyword evidence="7 12" id="KW-0489">Methyltransferase</keyword>
<dbReference type="GO" id="GO:0070042">
    <property type="term" value="F:rRNA (uridine-N3-)-methyltransferase activity"/>
    <property type="evidence" value="ECO:0007669"/>
    <property type="project" value="TreeGrafter"/>
</dbReference>
<dbReference type="PANTHER" id="PTHR30027">
    <property type="entry name" value="RIBOSOMAL RNA SMALL SUBUNIT METHYLTRANSFERASE E"/>
    <property type="match status" value="1"/>
</dbReference>
<dbReference type="InterPro" id="IPR029026">
    <property type="entry name" value="tRNA_m1G_MTases_N"/>
</dbReference>
<gene>
    <name evidence="15" type="primary">rsmE</name>
    <name evidence="15" type="ORF">RBATCC27255_01744</name>
</gene>
<keyword evidence="16" id="KW-1185">Reference proteome</keyword>
<evidence type="ECO:0000256" key="8">
    <source>
        <dbReference type="ARBA" id="ARBA00022679"/>
    </source>
</evidence>
<evidence type="ECO:0000256" key="5">
    <source>
        <dbReference type="ARBA" id="ARBA00022490"/>
    </source>
</evidence>
<accession>A0A2N0UIS1</accession>
<evidence type="ECO:0000259" key="13">
    <source>
        <dbReference type="Pfam" id="PF04452"/>
    </source>
</evidence>
<dbReference type="InterPro" id="IPR046887">
    <property type="entry name" value="RsmE_PUA-like"/>
</dbReference>
<protein>
    <recommendedName>
        <fullName evidence="4 12">Ribosomal RNA small subunit methyltransferase E</fullName>
        <ecNumber evidence="3 12">2.1.1.193</ecNumber>
    </recommendedName>
</protein>
<dbReference type="Proteomes" id="UP000233425">
    <property type="component" value="Unassembled WGS sequence"/>
</dbReference>